<dbReference type="Proteomes" id="UP001396334">
    <property type="component" value="Unassembled WGS sequence"/>
</dbReference>
<sequence length="103" mass="11221">MEMMGAGLGDNEWSWGNSIECVMILGSGGIPCWEGSVKMRDMKEGVLGPWFRNAELVKGMLDDDGNDKPPSRQIMAMEKIRTVGPLSCGGVRVHKDHRAALSS</sequence>
<gene>
    <name evidence="1" type="ORF">V6N11_058475</name>
</gene>
<dbReference type="EMBL" id="JBBPBN010000002">
    <property type="protein sequence ID" value="KAK9044577.1"/>
    <property type="molecule type" value="Genomic_DNA"/>
</dbReference>
<comment type="caution">
    <text evidence="1">The sequence shown here is derived from an EMBL/GenBank/DDBJ whole genome shotgun (WGS) entry which is preliminary data.</text>
</comment>
<accession>A0ABR2U4B7</accession>
<evidence type="ECO:0000313" key="2">
    <source>
        <dbReference type="Proteomes" id="UP001396334"/>
    </source>
</evidence>
<reference evidence="1 2" key="1">
    <citation type="journal article" date="2024" name="G3 (Bethesda)">
        <title>Genome assembly of Hibiscus sabdariffa L. provides insights into metabolisms of medicinal natural products.</title>
        <authorList>
            <person name="Kim T."/>
        </authorList>
    </citation>
    <scope>NUCLEOTIDE SEQUENCE [LARGE SCALE GENOMIC DNA]</scope>
    <source>
        <strain evidence="1">TK-2024</strain>
        <tissue evidence="1">Old leaves</tissue>
    </source>
</reference>
<organism evidence="1 2">
    <name type="scientific">Hibiscus sabdariffa</name>
    <name type="common">roselle</name>
    <dbReference type="NCBI Taxonomy" id="183260"/>
    <lineage>
        <taxon>Eukaryota</taxon>
        <taxon>Viridiplantae</taxon>
        <taxon>Streptophyta</taxon>
        <taxon>Embryophyta</taxon>
        <taxon>Tracheophyta</taxon>
        <taxon>Spermatophyta</taxon>
        <taxon>Magnoliopsida</taxon>
        <taxon>eudicotyledons</taxon>
        <taxon>Gunneridae</taxon>
        <taxon>Pentapetalae</taxon>
        <taxon>rosids</taxon>
        <taxon>malvids</taxon>
        <taxon>Malvales</taxon>
        <taxon>Malvaceae</taxon>
        <taxon>Malvoideae</taxon>
        <taxon>Hibiscus</taxon>
    </lineage>
</organism>
<name>A0ABR2U4B7_9ROSI</name>
<evidence type="ECO:0000313" key="1">
    <source>
        <dbReference type="EMBL" id="KAK9044577.1"/>
    </source>
</evidence>
<protein>
    <submittedName>
        <fullName evidence="1">Uncharacterized protein</fullName>
    </submittedName>
</protein>
<keyword evidence="2" id="KW-1185">Reference proteome</keyword>
<proteinExistence type="predicted"/>